<comment type="caution">
    <text evidence="1">The sequence shown here is derived from an EMBL/GenBank/DDBJ whole genome shotgun (WGS) entry which is preliminary data.</text>
</comment>
<dbReference type="Proteomes" id="UP001430796">
    <property type="component" value="Unassembled WGS sequence"/>
</dbReference>
<reference evidence="1 2" key="3">
    <citation type="submission" date="2022-01" db="EMBL/GenBank/DDBJ databases">
        <authorList>
            <person name="Zhou L.Y."/>
        </authorList>
    </citation>
    <scope>NUCLEOTIDE SEQUENCE [LARGE SCALE GENOMIC DNA]</scope>
    <source>
        <strain evidence="1 2">TLK-CK17</strain>
    </source>
</reference>
<keyword evidence="2" id="KW-1185">Reference proteome</keyword>
<evidence type="ECO:0000313" key="1">
    <source>
        <dbReference type="EMBL" id="MCF7220982.1"/>
    </source>
</evidence>
<dbReference type="Gene3D" id="1.10.30.50">
    <property type="match status" value="1"/>
</dbReference>
<evidence type="ECO:0008006" key="3">
    <source>
        <dbReference type="Google" id="ProtNLM"/>
    </source>
</evidence>
<proteinExistence type="predicted"/>
<protein>
    <recommendedName>
        <fullName evidence="3">HNH endonuclease</fullName>
    </recommendedName>
</protein>
<reference evidence="1 2" key="2">
    <citation type="submission" date="2022-01" db="EMBL/GenBank/DDBJ databases">
        <title>Lysobacter chinensis sp. nov., a bacterium isolated from cow dung compost.</title>
        <authorList>
            <person name="Liu Y."/>
        </authorList>
    </citation>
    <scope>NUCLEOTIDE SEQUENCE [LARGE SCALE GENOMIC DNA]</scope>
    <source>
        <strain evidence="1 2">TLK-CK17</strain>
    </source>
</reference>
<organism evidence="1 2">
    <name type="scientific">Marilutibacter chinensis</name>
    <dbReference type="NCBI Taxonomy" id="2912247"/>
    <lineage>
        <taxon>Bacteria</taxon>
        <taxon>Pseudomonadati</taxon>
        <taxon>Pseudomonadota</taxon>
        <taxon>Gammaproteobacteria</taxon>
        <taxon>Lysobacterales</taxon>
        <taxon>Lysobacteraceae</taxon>
        <taxon>Marilutibacter</taxon>
    </lineage>
</organism>
<sequence length="351" mass="40410">MTTSNFQAFVQRLLEKHRARAADNPRWALDLLRRQDNPTCAFCCSPIDVSRRQSWGLSPLVPFNQGGPVEPSNLRMACKKCAVERGARDLLAWEELAAKVPAEHLNPLKEARLGVLQRSDNHLTSVGRYAKDGTVLDLLRERWKHPRFLVYVERHENGWFVGWPVGQRTLTTRNEAAALLRQVHQARWVEHGEVVGFDVSEEVFQTAVWQLIEFHALVIDLSPDEAAHRERTGKNSWMARYPTLRQIRQRRKGAHETPWPLAVNGQIRAYSEKAGSVRMREKRRASREAETKARWLEARHRLEHRDAAVDAGQVREWLPGERAALQADVDDLAHQWLSARRLLLGRDVKPQ</sequence>
<gene>
    <name evidence="1" type="ORF">L3V18_04160</name>
</gene>
<reference evidence="2" key="1">
    <citation type="submission" date="2022-01" db="EMBL/GenBank/DDBJ databases">
        <title>Lysobacter chinensis sp. nov., a bacterium isolated from cow dung compost.</title>
        <authorList>
            <person name="Zhou L.Y."/>
        </authorList>
    </citation>
    <scope>NUCLEOTIDE SEQUENCE [LARGE SCALE GENOMIC DNA]</scope>
    <source>
        <strain evidence="2">TLK-CK17</strain>
    </source>
</reference>
<dbReference type="EMBL" id="JAKJPO010000001">
    <property type="protein sequence ID" value="MCF7220982.1"/>
    <property type="molecule type" value="Genomic_DNA"/>
</dbReference>
<accession>A0ABS9HS80</accession>
<name>A0ABS9HS80_9GAMM</name>
<evidence type="ECO:0000313" key="2">
    <source>
        <dbReference type="Proteomes" id="UP001430796"/>
    </source>
</evidence>
<dbReference type="RefSeq" id="WP_237053330.1">
    <property type="nucleotide sequence ID" value="NZ_JAKJPO010000001.1"/>
</dbReference>